<dbReference type="GO" id="GO:0008081">
    <property type="term" value="F:phosphoric diester hydrolase activity"/>
    <property type="evidence" value="ECO:0007669"/>
    <property type="project" value="InterPro"/>
</dbReference>
<evidence type="ECO:0000313" key="2">
    <source>
        <dbReference type="EMBL" id="RDL37484.1"/>
    </source>
</evidence>
<name>A0A370TPP0_9HELO</name>
<sequence length="291" mass="32113">MLLMITTTVLFLIGSVAASACNNNPALCSRKYSEVTQIGTHDSAFVGDFVTDNQGLSLTDQLNAGIRFLQAQTHDFLGQIFMCHTSCWERNAGLLVDYLTTVRNWMDANPNEVVTLLLTNGDNVDVGKFGDAMNRAGLAKYAYTPPKKLALSEWPTLQELINANTRLVMFMDYHADTSKVSYILDEFSYMFETPYDVTTPDFPDCSLDRPPGSNGDGLMYIVNHFLDLDIFGIKVPDVAHTPRTNAATGAGSIGAQSDLCTQKWGRKPTFILVDYFENGDVFTAQNTLNAL</sequence>
<dbReference type="AlphaFoldDB" id="A0A370TPP0"/>
<feature type="signal peptide" evidence="1">
    <location>
        <begin position="1"/>
        <end position="18"/>
    </location>
</feature>
<protein>
    <submittedName>
        <fullName evidence="2">PLC-like phosphodiesterase</fullName>
    </submittedName>
</protein>
<dbReference type="OrthoDB" id="7984201at2759"/>
<dbReference type="Pfam" id="PF26146">
    <property type="entry name" value="PI-PLC_X"/>
    <property type="match status" value="1"/>
</dbReference>
<evidence type="ECO:0000313" key="3">
    <source>
        <dbReference type="Proteomes" id="UP000254866"/>
    </source>
</evidence>
<reference evidence="2 3" key="1">
    <citation type="journal article" date="2018" name="IMA Fungus">
        <title>IMA Genome-F 9: Draft genome sequence of Annulohypoxylon stygium, Aspergillus mulundensis, Berkeleyomyces basicola (syn. Thielaviopsis basicola), Ceratocystis smalleyi, two Cercospora beticola strains, Coleophoma cylindrospora, Fusarium fracticaudum, Phialophora cf. hyalina, and Morchella septimelata.</title>
        <authorList>
            <person name="Wingfield B.D."/>
            <person name="Bills G.F."/>
            <person name="Dong Y."/>
            <person name="Huang W."/>
            <person name="Nel W.J."/>
            <person name="Swalarsk-Parry B.S."/>
            <person name="Vaghefi N."/>
            <person name="Wilken P.M."/>
            <person name="An Z."/>
            <person name="de Beer Z.W."/>
            <person name="De Vos L."/>
            <person name="Chen L."/>
            <person name="Duong T.A."/>
            <person name="Gao Y."/>
            <person name="Hammerbacher A."/>
            <person name="Kikkert J.R."/>
            <person name="Li Y."/>
            <person name="Li H."/>
            <person name="Li K."/>
            <person name="Li Q."/>
            <person name="Liu X."/>
            <person name="Ma X."/>
            <person name="Naidoo K."/>
            <person name="Pethybridge S.J."/>
            <person name="Sun J."/>
            <person name="Steenkamp E.T."/>
            <person name="van der Nest M.A."/>
            <person name="van Wyk S."/>
            <person name="Wingfield M.J."/>
            <person name="Xiong C."/>
            <person name="Yue Q."/>
            <person name="Zhang X."/>
        </authorList>
    </citation>
    <scope>NUCLEOTIDE SEQUENCE [LARGE SCALE GENOMIC DNA]</scope>
    <source>
        <strain evidence="2 3">BP 5553</strain>
    </source>
</reference>
<gene>
    <name evidence="2" type="ORF">BP5553_04917</name>
</gene>
<dbReference type="RefSeq" id="XP_031870140.1">
    <property type="nucleotide sequence ID" value="XM_032013540.1"/>
</dbReference>
<dbReference type="Proteomes" id="UP000254866">
    <property type="component" value="Unassembled WGS sequence"/>
</dbReference>
<evidence type="ECO:0000256" key="1">
    <source>
        <dbReference type="SAM" id="SignalP"/>
    </source>
</evidence>
<dbReference type="PANTHER" id="PTHR13593">
    <property type="match status" value="1"/>
</dbReference>
<dbReference type="InterPro" id="IPR051057">
    <property type="entry name" value="PI-PLC_domain"/>
</dbReference>
<dbReference type="STRING" id="2656787.A0A370TPP0"/>
<feature type="chain" id="PRO_5016728762" evidence="1">
    <location>
        <begin position="19"/>
        <end position="291"/>
    </location>
</feature>
<dbReference type="InterPro" id="IPR017946">
    <property type="entry name" value="PLC-like_Pdiesterase_TIM-brl"/>
</dbReference>
<proteinExistence type="predicted"/>
<dbReference type="PANTHER" id="PTHR13593:SF146">
    <property type="entry name" value="PLC-LIKE PHOSPHODIESTERASE"/>
    <property type="match status" value="1"/>
</dbReference>
<accession>A0A370TPP0</accession>
<comment type="caution">
    <text evidence="2">The sequence shown here is derived from an EMBL/GenBank/DDBJ whole genome shotgun (WGS) entry which is preliminary data.</text>
</comment>
<dbReference type="GeneID" id="43597766"/>
<dbReference type="SUPFAM" id="SSF51695">
    <property type="entry name" value="PLC-like phosphodiesterases"/>
    <property type="match status" value="1"/>
</dbReference>
<keyword evidence="1" id="KW-0732">Signal</keyword>
<dbReference type="EMBL" id="NPIC01000003">
    <property type="protein sequence ID" value="RDL37484.1"/>
    <property type="molecule type" value="Genomic_DNA"/>
</dbReference>
<organism evidence="2 3">
    <name type="scientific">Venustampulla echinocandica</name>
    <dbReference type="NCBI Taxonomy" id="2656787"/>
    <lineage>
        <taxon>Eukaryota</taxon>
        <taxon>Fungi</taxon>
        <taxon>Dikarya</taxon>
        <taxon>Ascomycota</taxon>
        <taxon>Pezizomycotina</taxon>
        <taxon>Leotiomycetes</taxon>
        <taxon>Helotiales</taxon>
        <taxon>Pleuroascaceae</taxon>
        <taxon>Venustampulla</taxon>
    </lineage>
</organism>
<keyword evidence="3" id="KW-1185">Reference proteome</keyword>
<dbReference type="Gene3D" id="3.20.20.190">
    <property type="entry name" value="Phosphatidylinositol (PI) phosphodiesterase"/>
    <property type="match status" value="1"/>
</dbReference>
<dbReference type="GO" id="GO:0006629">
    <property type="term" value="P:lipid metabolic process"/>
    <property type="evidence" value="ECO:0007669"/>
    <property type="project" value="InterPro"/>
</dbReference>